<dbReference type="PANTHER" id="PTHR30085:SF6">
    <property type="entry name" value="ABC TRANSPORTER GLUTAMINE-BINDING PROTEIN GLNH"/>
    <property type="match status" value="1"/>
</dbReference>
<feature type="domain" description="Solute-binding protein family 3/N-terminal" evidence="5">
    <location>
        <begin position="45"/>
        <end position="264"/>
    </location>
</feature>
<evidence type="ECO:0000256" key="4">
    <source>
        <dbReference type="SAM" id="SignalP"/>
    </source>
</evidence>
<dbReference type="InterPro" id="IPR001638">
    <property type="entry name" value="Solute-binding_3/MltF_N"/>
</dbReference>
<reference evidence="6 7" key="1">
    <citation type="journal article" date="2023" name="Microbiol. Spectr.">
        <title>Symbiosis of Carpenter Bees with Uncharacterized Lactic Acid Bacteria Showing NAD Auxotrophy.</title>
        <authorList>
            <person name="Kawasaki S."/>
            <person name="Ozawa K."/>
            <person name="Mori T."/>
            <person name="Yamamoto A."/>
            <person name="Ito M."/>
            <person name="Ohkuma M."/>
            <person name="Sakamoto M."/>
            <person name="Matsutani M."/>
        </authorList>
    </citation>
    <scope>NUCLEOTIDE SEQUENCE [LARGE SCALE GENOMIC DNA]</scope>
    <source>
        <strain evidence="6 7">KimH</strain>
    </source>
</reference>
<feature type="signal peptide" evidence="4">
    <location>
        <begin position="1"/>
        <end position="28"/>
    </location>
</feature>
<dbReference type="EMBL" id="AP026800">
    <property type="protein sequence ID" value="BDR54610.1"/>
    <property type="molecule type" value="Genomic_DNA"/>
</dbReference>
<evidence type="ECO:0000256" key="1">
    <source>
        <dbReference type="ARBA" id="ARBA00010333"/>
    </source>
</evidence>
<evidence type="ECO:0000256" key="2">
    <source>
        <dbReference type="ARBA" id="ARBA00022448"/>
    </source>
</evidence>
<dbReference type="Proteomes" id="UP001321748">
    <property type="component" value="Chromosome"/>
</dbReference>
<keyword evidence="2" id="KW-0813">Transport</keyword>
<dbReference type="SMART" id="SM00062">
    <property type="entry name" value="PBPb"/>
    <property type="match status" value="1"/>
</dbReference>
<dbReference type="InterPro" id="IPR051455">
    <property type="entry name" value="Bact_solute-bind_prot3"/>
</dbReference>
<evidence type="ECO:0000256" key="3">
    <source>
        <dbReference type="ARBA" id="ARBA00022729"/>
    </source>
</evidence>
<evidence type="ECO:0000313" key="7">
    <source>
        <dbReference type="Proteomes" id="UP001321748"/>
    </source>
</evidence>
<protein>
    <submittedName>
        <fullName evidence="6">ABC transporter substrate-binding protein</fullName>
    </submittedName>
</protein>
<organism evidence="6 7">
    <name type="scientific">Bombiscardovia apis</name>
    <dbReference type="NCBI Taxonomy" id="2932182"/>
    <lineage>
        <taxon>Bacteria</taxon>
        <taxon>Bacillati</taxon>
        <taxon>Actinomycetota</taxon>
        <taxon>Actinomycetes</taxon>
        <taxon>Bifidobacteriales</taxon>
        <taxon>Bifidobacteriaceae</taxon>
        <taxon>Bombiscardovia</taxon>
    </lineage>
</organism>
<dbReference type="SUPFAM" id="SSF53850">
    <property type="entry name" value="Periplasmic binding protein-like II"/>
    <property type="match status" value="1"/>
</dbReference>
<dbReference type="Gene3D" id="3.40.190.10">
    <property type="entry name" value="Periplasmic binding protein-like II"/>
    <property type="match status" value="2"/>
</dbReference>
<dbReference type="PANTHER" id="PTHR30085">
    <property type="entry name" value="AMINO ACID ABC TRANSPORTER PERMEASE"/>
    <property type="match status" value="1"/>
</dbReference>
<keyword evidence="3 4" id="KW-0732">Signal</keyword>
<gene>
    <name evidence="6" type="primary">gluB_1</name>
    <name evidence="6" type="ORF">KIMH_07210</name>
</gene>
<accession>A0ABM8BCG4</accession>
<feature type="chain" id="PRO_5047197918" evidence="4">
    <location>
        <begin position="29"/>
        <end position="291"/>
    </location>
</feature>
<dbReference type="Pfam" id="PF00497">
    <property type="entry name" value="SBP_bac_3"/>
    <property type="match status" value="1"/>
</dbReference>
<keyword evidence="7" id="KW-1185">Reference proteome</keyword>
<evidence type="ECO:0000259" key="5">
    <source>
        <dbReference type="SMART" id="SM00062"/>
    </source>
</evidence>
<evidence type="ECO:0000313" key="6">
    <source>
        <dbReference type="EMBL" id="BDR54610.1"/>
    </source>
</evidence>
<sequence>MGMKNLLGLGVRKLAASLTAAALSVVLAGCGETAANYDVSAIGPKIHVGVATDEPGLGFVQSGQYTGLDVEVARYIVHELGFVPSEIVWHSVEPSNRESMLTDGTVDMIVGSYSITAERQSQVDFAGPYFEAGQDLLVRKAGKHINRVEDLGSERVCTAQGSTSASVIRQHDPQVQVDERERIAVCITALLSGQADAVSADDIALSGLSKVSGGGQLAVVGAPFSVEKYGVAVRHGQPTLVAQINDALEAMIKDGSWERAVKDAARSIDFKLSPSQLRPPALDGSLSQAQR</sequence>
<proteinExistence type="inferred from homology"/>
<comment type="similarity">
    <text evidence="1">Belongs to the bacterial solute-binding protein 3 family.</text>
</comment>
<dbReference type="PROSITE" id="PS51257">
    <property type="entry name" value="PROKAR_LIPOPROTEIN"/>
    <property type="match status" value="1"/>
</dbReference>
<name>A0ABM8BCG4_9BIFI</name>